<dbReference type="PANTHER" id="PTHR39420">
    <property type="match status" value="1"/>
</dbReference>
<evidence type="ECO:0000313" key="2">
    <source>
        <dbReference type="EMBL" id="TDL39527.1"/>
    </source>
</evidence>
<feature type="region of interest" description="Disordered" evidence="1">
    <location>
        <begin position="444"/>
        <end position="496"/>
    </location>
</feature>
<feature type="compositionally biased region" description="Gly residues" evidence="1">
    <location>
        <begin position="471"/>
        <end position="482"/>
    </location>
</feature>
<dbReference type="Gene3D" id="1.20.150.30">
    <property type="entry name" value="Zincin-like metallopeptidase, N-terminal domain"/>
    <property type="match status" value="1"/>
</dbReference>
<dbReference type="Proteomes" id="UP000295163">
    <property type="component" value="Unassembled WGS sequence"/>
</dbReference>
<gene>
    <name evidence="2" type="ORF">E2R59_15440</name>
</gene>
<organism evidence="2 3">
    <name type="scientific">Kocuria rosea</name>
    <name type="common">Deinococcus erythromyxa</name>
    <name type="synonym">Micrococcus rubens</name>
    <dbReference type="NCBI Taxonomy" id="1275"/>
    <lineage>
        <taxon>Bacteria</taxon>
        <taxon>Bacillati</taxon>
        <taxon>Actinomycetota</taxon>
        <taxon>Actinomycetes</taxon>
        <taxon>Micrococcales</taxon>
        <taxon>Micrococcaceae</taxon>
        <taxon>Kocuria</taxon>
    </lineage>
</organism>
<protein>
    <submittedName>
        <fullName evidence="2">Zinc-dependent metalloprotease</fullName>
    </submittedName>
</protein>
<dbReference type="PANTHER" id="PTHR39420:SF2">
    <property type="entry name" value="HYDROLASE"/>
    <property type="match status" value="1"/>
</dbReference>
<keyword evidence="2" id="KW-0482">Metalloprotease</keyword>
<dbReference type="GeneID" id="64348819"/>
<dbReference type="AlphaFoldDB" id="A0A4R5Y703"/>
<dbReference type="GO" id="GO:0006508">
    <property type="term" value="P:proteolysis"/>
    <property type="evidence" value="ECO:0007669"/>
    <property type="project" value="UniProtKB-KW"/>
</dbReference>
<accession>A0A4R5Y703</accession>
<dbReference type="GO" id="GO:0008237">
    <property type="term" value="F:metallopeptidase activity"/>
    <property type="evidence" value="ECO:0007669"/>
    <property type="project" value="UniProtKB-KW"/>
</dbReference>
<evidence type="ECO:0000313" key="3">
    <source>
        <dbReference type="Proteomes" id="UP000295163"/>
    </source>
</evidence>
<keyword evidence="2" id="KW-0645">Protease</keyword>
<sequence>MTPQPPNDRPGNTPGDDSGDGPKDPFQEMLERLMGQSGMSPEDLQRAGVPVDPQAMSMMFQQIQSMMGAGASEGPVNWKLAHDHARQIAAADGDPSVTPAQRGAVEDAMRLAELWLADHTEFGQTSIRPQAWSRAEWIEATQETWKDMTGPVAESVTKALTDALTQQLPPELSAMMGGASGMLAGAGGMLFGIQLGQAIGGLSREVLCSTDIGLPLAEGRSGLLPASIRAFGEGLDIPAQEIMLYVAVREAAHVRLFAANPWLRQHILDLVKRFSAGIHIDMSRIEEAARDIDPMDPSSMQEALSSGIFAPQQTPDQEVTLKRLETVLALVEGWVHVVTVASTANLPSGEALSETVRRRRAAGGPAEHAFGSLVGLELRPRRLREAAQFWEYVGERRGVEDRDGLWDAAELLPTDEDLDDPAGFSERRGLLTASEDEVDAALQRLLSGGYEGPDGGPGTDGGPATDPAPGADGGPGTGGGSGRSEDDGPQDGDGSR</sequence>
<keyword evidence="2" id="KW-0378">Hydrolase</keyword>
<dbReference type="EMBL" id="SMZT01000008">
    <property type="protein sequence ID" value="TDL39527.1"/>
    <property type="molecule type" value="Genomic_DNA"/>
</dbReference>
<name>A0A4R5Y703_KOCRO</name>
<dbReference type="RefSeq" id="WP_133411301.1">
    <property type="nucleotide sequence ID" value="NZ_SMZT01000008.1"/>
</dbReference>
<dbReference type="SUPFAM" id="SSF55486">
    <property type="entry name" value="Metalloproteases ('zincins'), catalytic domain"/>
    <property type="match status" value="1"/>
</dbReference>
<dbReference type="Pfam" id="PF10103">
    <property type="entry name" value="Zincin_2"/>
    <property type="match status" value="1"/>
</dbReference>
<feature type="compositionally biased region" description="Basic and acidic residues" evidence="1">
    <location>
        <begin position="20"/>
        <end position="31"/>
    </location>
</feature>
<proteinExistence type="predicted"/>
<dbReference type="InterPro" id="IPR018766">
    <property type="entry name" value="Zinicin_2"/>
</dbReference>
<reference evidence="2 3" key="1">
    <citation type="submission" date="2019-03" db="EMBL/GenBank/DDBJ databases">
        <title>Genome Sequencing and Assembly of Various Microbes Isolated from Partially Reclaimed Soil and Acid Mine Drainage (AMD) Site.</title>
        <authorList>
            <person name="Steinbock B."/>
            <person name="Bechtold R."/>
            <person name="Sevigny J.L."/>
            <person name="Thomas D."/>
            <person name="Cuthill L.R."/>
            <person name="Aveiro Johannsen E.J."/>
            <person name="Thomas K."/>
            <person name="Ghosh A."/>
        </authorList>
    </citation>
    <scope>NUCLEOTIDE SEQUENCE [LARGE SCALE GENOMIC DNA]</scope>
    <source>
        <strain evidence="2 3">S-A3</strain>
    </source>
</reference>
<evidence type="ECO:0000256" key="1">
    <source>
        <dbReference type="SAM" id="MobiDB-lite"/>
    </source>
</evidence>
<comment type="caution">
    <text evidence="2">The sequence shown here is derived from an EMBL/GenBank/DDBJ whole genome shotgun (WGS) entry which is preliminary data.</text>
</comment>
<feature type="region of interest" description="Disordered" evidence="1">
    <location>
        <begin position="1"/>
        <end position="46"/>
    </location>
</feature>
<dbReference type="NCBIfam" id="TIGR03624">
    <property type="entry name" value="putative hydrolase"/>
    <property type="match status" value="1"/>
</dbReference>
<feature type="compositionally biased region" description="Gly residues" evidence="1">
    <location>
        <begin position="449"/>
        <end position="461"/>
    </location>
</feature>
<dbReference type="InterPro" id="IPR042271">
    <property type="entry name" value="Zinicin_2_N"/>
</dbReference>